<comment type="caution">
    <text evidence="2">The sequence shown here is derived from an EMBL/GenBank/DDBJ whole genome shotgun (WGS) entry which is preliminary data.</text>
</comment>
<dbReference type="Pfam" id="PF16116">
    <property type="entry name" value="DUF4832"/>
    <property type="match status" value="1"/>
</dbReference>
<evidence type="ECO:0000259" key="1">
    <source>
        <dbReference type="Pfam" id="PF16116"/>
    </source>
</evidence>
<sequence length="145" mass="16038">MFSCLQVAASLGYRLVGVKSRYPSQVARGSEIQVGIRIRNIGWASPVNYRSAQLVLRSASSSEEHLFPIKSDLDLRKWVPGDYDLELTLTVPVTASTGEYKLYLKLPDGETSLQSMPDYNIQMENLIDSSVASLRLNLLGTVTVT</sequence>
<dbReference type="InterPro" id="IPR032267">
    <property type="entry name" value="DUF4832"/>
</dbReference>
<gene>
    <name evidence="2" type="ORF">SK128_022692</name>
</gene>
<evidence type="ECO:0000313" key="2">
    <source>
        <dbReference type="EMBL" id="KAK7021939.1"/>
    </source>
</evidence>
<protein>
    <recommendedName>
        <fullName evidence="1">DUF4832 domain-containing protein</fullName>
    </recommendedName>
</protein>
<dbReference type="AlphaFoldDB" id="A0AAN8ZW80"/>
<accession>A0AAN8ZW80</accession>
<feature type="domain" description="DUF4832" evidence="1">
    <location>
        <begin position="6"/>
        <end position="125"/>
    </location>
</feature>
<dbReference type="EMBL" id="JAXCGZ010022863">
    <property type="protein sequence ID" value="KAK7021939.1"/>
    <property type="molecule type" value="Genomic_DNA"/>
</dbReference>
<reference evidence="2 3" key="1">
    <citation type="submission" date="2023-11" db="EMBL/GenBank/DDBJ databases">
        <title>Halocaridina rubra genome assembly.</title>
        <authorList>
            <person name="Smith C."/>
        </authorList>
    </citation>
    <scope>NUCLEOTIDE SEQUENCE [LARGE SCALE GENOMIC DNA]</scope>
    <source>
        <strain evidence="2">EP-1</strain>
        <tissue evidence="2">Whole</tissue>
    </source>
</reference>
<organism evidence="2 3">
    <name type="scientific">Halocaridina rubra</name>
    <name type="common">Hawaiian red shrimp</name>
    <dbReference type="NCBI Taxonomy" id="373956"/>
    <lineage>
        <taxon>Eukaryota</taxon>
        <taxon>Metazoa</taxon>
        <taxon>Ecdysozoa</taxon>
        <taxon>Arthropoda</taxon>
        <taxon>Crustacea</taxon>
        <taxon>Multicrustacea</taxon>
        <taxon>Malacostraca</taxon>
        <taxon>Eumalacostraca</taxon>
        <taxon>Eucarida</taxon>
        <taxon>Decapoda</taxon>
        <taxon>Pleocyemata</taxon>
        <taxon>Caridea</taxon>
        <taxon>Atyoidea</taxon>
        <taxon>Atyidae</taxon>
        <taxon>Halocaridina</taxon>
    </lineage>
</organism>
<proteinExistence type="predicted"/>
<name>A0AAN8ZW80_HALRR</name>
<keyword evidence="3" id="KW-1185">Reference proteome</keyword>
<evidence type="ECO:0000313" key="3">
    <source>
        <dbReference type="Proteomes" id="UP001381693"/>
    </source>
</evidence>
<dbReference type="Proteomes" id="UP001381693">
    <property type="component" value="Unassembled WGS sequence"/>
</dbReference>